<accession>A0A8T0ESU1</accession>
<dbReference type="PRINTS" id="PR00180">
    <property type="entry name" value="CRETINALDHBP"/>
</dbReference>
<evidence type="ECO:0000256" key="1">
    <source>
        <dbReference type="SAM" id="MobiDB-lite"/>
    </source>
</evidence>
<sequence>MSSETPIQMKKTSSFLPYPNDHLPDYALKKAERELKETPEAKQTALAEFKKMLQENPKTKEIHFEEDFLIHYLRGTKYTIQKAANHLQNYVDFRTKHNHLFQAISEEYFLTKRFIGSCVVLPDRCPEGCVVFCIRLGKWDPREIPLDDFIKLYMLTSLQILRDPMVQINGFKTIFDMKDTNIHHLRHATLHNLYILYHLPLNCIPVRIKGLHVVNQTALVSLAWKILYPFLPEKIKKRTHFHSDPRKLLDYFPSSTLPVQYGGDLPEIDSTELTWRLNKEQRDNSMRGQPNFY</sequence>
<dbReference type="CDD" id="cd00170">
    <property type="entry name" value="SEC14"/>
    <property type="match status" value="1"/>
</dbReference>
<dbReference type="GO" id="GO:1902936">
    <property type="term" value="F:phosphatidylinositol bisphosphate binding"/>
    <property type="evidence" value="ECO:0007669"/>
    <property type="project" value="TreeGrafter"/>
</dbReference>
<dbReference type="EMBL" id="JABXBU010002072">
    <property type="protein sequence ID" value="KAF8778314.1"/>
    <property type="molecule type" value="Genomic_DNA"/>
</dbReference>
<dbReference type="GO" id="GO:0016020">
    <property type="term" value="C:membrane"/>
    <property type="evidence" value="ECO:0007669"/>
    <property type="project" value="TreeGrafter"/>
</dbReference>
<keyword evidence="4" id="KW-1185">Reference proteome</keyword>
<dbReference type="PANTHER" id="PTHR10174">
    <property type="entry name" value="ALPHA-TOCOPHEROL TRANSFER PROTEIN-RELATED"/>
    <property type="match status" value="1"/>
</dbReference>
<dbReference type="Gene3D" id="3.40.525.10">
    <property type="entry name" value="CRAL-TRIO lipid binding domain"/>
    <property type="match status" value="1"/>
</dbReference>
<dbReference type="Pfam" id="PF00650">
    <property type="entry name" value="CRAL_TRIO"/>
    <property type="match status" value="1"/>
</dbReference>
<reference evidence="3" key="1">
    <citation type="journal article" date="2020" name="bioRxiv">
        <title>Chromosome-level reference genome of the European wasp spider Argiope bruennichi: a resource for studies on range expansion and evolutionary adaptation.</title>
        <authorList>
            <person name="Sheffer M.M."/>
            <person name="Hoppe A."/>
            <person name="Krehenwinkel H."/>
            <person name="Uhl G."/>
            <person name="Kuss A.W."/>
            <person name="Jensen L."/>
            <person name="Jensen C."/>
            <person name="Gillespie R.G."/>
            <person name="Hoff K.J."/>
            <person name="Prost S."/>
        </authorList>
    </citation>
    <scope>NUCLEOTIDE SEQUENCE</scope>
</reference>
<evidence type="ECO:0000259" key="2">
    <source>
        <dbReference type="PROSITE" id="PS50191"/>
    </source>
</evidence>
<dbReference type="PANTHER" id="PTHR10174:SF226">
    <property type="entry name" value="CLAVESIN-1-LIKE PROTEIN"/>
    <property type="match status" value="1"/>
</dbReference>
<dbReference type="PROSITE" id="PS50191">
    <property type="entry name" value="CRAL_TRIO"/>
    <property type="match status" value="1"/>
</dbReference>
<dbReference type="Gene3D" id="1.10.8.20">
    <property type="entry name" value="N-terminal domain of phosphatidylinositol transfer protein sec14p"/>
    <property type="match status" value="1"/>
</dbReference>
<evidence type="ECO:0000313" key="3">
    <source>
        <dbReference type="EMBL" id="KAF8778314.1"/>
    </source>
</evidence>
<feature type="domain" description="CRAL-TRIO" evidence="2">
    <location>
        <begin position="102"/>
        <end position="269"/>
    </location>
</feature>
<reference evidence="3" key="2">
    <citation type="submission" date="2020-06" db="EMBL/GenBank/DDBJ databases">
        <authorList>
            <person name="Sheffer M."/>
        </authorList>
    </citation>
    <scope>NUCLEOTIDE SEQUENCE</scope>
</reference>
<dbReference type="InterPro" id="IPR001251">
    <property type="entry name" value="CRAL-TRIO_dom"/>
</dbReference>
<protein>
    <submittedName>
        <fullName evidence="3">Alpha-tocopherol transfer protein-like</fullName>
    </submittedName>
</protein>
<proteinExistence type="predicted"/>
<dbReference type="AlphaFoldDB" id="A0A8T0ESU1"/>
<dbReference type="SUPFAM" id="SSF52087">
    <property type="entry name" value="CRAL/TRIO domain"/>
    <property type="match status" value="1"/>
</dbReference>
<dbReference type="SMART" id="SM00516">
    <property type="entry name" value="SEC14"/>
    <property type="match status" value="1"/>
</dbReference>
<comment type="caution">
    <text evidence="3">The sequence shown here is derived from an EMBL/GenBank/DDBJ whole genome shotgun (WGS) entry which is preliminary data.</text>
</comment>
<dbReference type="Proteomes" id="UP000807504">
    <property type="component" value="Unassembled WGS sequence"/>
</dbReference>
<dbReference type="SUPFAM" id="SSF46938">
    <property type="entry name" value="CRAL/TRIO N-terminal domain"/>
    <property type="match status" value="1"/>
</dbReference>
<evidence type="ECO:0000313" key="4">
    <source>
        <dbReference type="Proteomes" id="UP000807504"/>
    </source>
</evidence>
<feature type="compositionally biased region" description="Polar residues" evidence="1">
    <location>
        <begin position="1"/>
        <end position="15"/>
    </location>
</feature>
<dbReference type="InterPro" id="IPR036865">
    <property type="entry name" value="CRAL-TRIO_dom_sf"/>
</dbReference>
<feature type="region of interest" description="Disordered" evidence="1">
    <location>
        <begin position="1"/>
        <end position="21"/>
    </location>
</feature>
<dbReference type="InterPro" id="IPR036273">
    <property type="entry name" value="CRAL/TRIO_N_dom_sf"/>
</dbReference>
<name>A0A8T0ESU1_ARGBR</name>
<organism evidence="3 4">
    <name type="scientific">Argiope bruennichi</name>
    <name type="common">Wasp spider</name>
    <name type="synonym">Aranea bruennichi</name>
    <dbReference type="NCBI Taxonomy" id="94029"/>
    <lineage>
        <taxon>Eukaryota</taxon>
        <taxon>Metazoa</taxon>
        <taxon>Ecdysozoa</taxon>
        <taxon>Arthropoda</taxon>
        <taxon>Chelicerata</taxon>
        <taxon>Arachnida</taxon>
        <taxon>Araneae</taxon>
        <taxon>Araneomorphae</taxon>
        <taxon>Entelegynae</taxon>
        <taxon>Araneoidea</taxon>
        <taxon>Araneidae</taxon>
        <taxon>Argiope</taxon>
    </lineage>
</organism>
<gene>
    <name evidence="3" type="ORF">HNY73_015047</name>
</gene>
<dbReference type="Gene3D" id="1.20.5.1200">
    <property type="entry name" value="Alpha-tocopherol transfer"/>
    <property type="match status" value="1"/>
</dbReference>